<feature type="compositionally biased region" description="Basic residues" evidence="1">
    <location>
        <begin position="41"/>
        <end position="57"/>
    </location>
</feature>
<protein>
    <recommendedName>
        <fullName evidence="2">BZIP domain-containing protein</fullName>
    </recommendedName>
</protein>
<feature type="compositionally biased region" description="Basic and acidic residues" evidence="1">
    <location>
        <begin position="58"/>
        <end position="72"/>
    </location>
</feature>
<dbReference type="OrthoDB" id="5387389at2759"/>
<gene>
    <name evidence="3" type="ORF">BS50DRAFT_445150</name>
</gene>
<accession>A0A2T2N0J1</accession>
<feature type="non-terminal residue" evidence="3">
    <location>
        <position position="116"/>
    </location>
</feature>
<reference evidence="3 4" key="1">
    <citation type="journal article" date="2018" name="Front. Microbiol.">
        <title>Genome-Wide Analysis of Corynespora cassiicola Leaf Fall Disease Putative Effectors.</title>
        <authorList>
            <person name="Lopez D."/>
            <person name="Ribeiro S."/>
            <person name="Label P."/>
            <person name="Fumanal B."/>
            <person name="Venisse J.S."/>
            <person name="Kohler A."/>
            <person name="de Oliveira R.R."/>
            <person name="Labutti K."/>
            <person name="Lipzen A."/>
            <person name="Lail K."/>
            <person name="Bauer D."/>
            <person name="Ohm R.A."/>
            <person name="Barry K.W."/>
            <person name="Spatafora J."/>
            <person name="Grigoriev I.V."/>
            <person name="Martin F.M."/>
            <person name="Pujade-Renaud V."/>
        </authorList>
    </citation>
    <scope>NUCLEOTIDE SEQUENCE [LARGE SCALE GENOMIC DNA]</scope>
    <source>
        <strain evidence="3 4">Philippines</strain>
    </source>
</reference>
<evidence type="ECO:0000313" key="4">
    <source>
        <dbReference type="Proteomes" id="UP000240883"/>
    </source>
</evidence>
<keyword evidence="4" id="KW-1185">Reference proteome</keyword>
<feature type="region of interest" description="Disordered" evidence="1">
    <location>
        <begin position="1"/>
        <end position="76"/>
    </location>
</feature>
<dbReference type="PROSITE" id="PS00036">
    <property type="entry name" value="BZIP_BASIC"/>
    <property type="match status" value="1"/>
</dbReference>
<dbReference type="PANTHER" id="PTHR39607:SF2">
    <property type="entry name" value="BZIP DOMAIN-CONTAINING PROTEIN"/>
    <property type="match status" value="1"/>
</dbReference>
<proteinExistence type="predicted"/>
<feature type="domain" description="BZIP" evidence="2">
    <location>
        <begin position="43"/>
        <end position="58"/>
    </location>
</feature>
<dbReference type="GO" id="GO:0003700">
    <property type="term" value="F:DNA-binding transcription factor activity"/>
    <property type="evidence" value="ECO:0007669"/>
    <property type="project" value="InterPro"/>
</dbReference>
<organism evidence="3 4">
    <name type="scientific">Corynespora cassiicola Philippines</name>
    <dbReference type="NCBI Taxonomy" id="1448308"/>
    <lineage>
        <taxon>Eukaryota</taxon>
        <taxon>Fungi</taxon>
        <taxon>Dikarya</taxon>
        <taxon>Ascomycota</taxon>
        <taxon>Pezizomycotina</taxon>
        <taxon>Dothideomycetes</taxon>
        <taxon>Pleosporomycetidae</taxon>
        <taxon>Pleosporales</taxon>
        <taxon>Corynesporascaceae</taxon>
        <taxon>Corynespora</taxon>
    </lineage>
</organism>
<dbReference type="InterPro" id="IPR052635">
    <property type="entry name" value="Sec_Metab_Biosynth_Reg"/>
</dbReference>
<feature type="compositionally biased region" description="Basic and acidic residues" evidence="1">
    <location>
        <begin position="27"/>
        <end position="40"/>
    </location>
</feature>
<dbReference type="EMBL" id="KZ678175">
    <property type="protein sequence ID" value="PSN58955.1"/>
    <property type="molecule type" value="Genomic_DNA"/>
</dbReference>
<sequence>MSHDQQVSGQQPGFSKDGPSTLNTDISRLESDEWADVKDPGKRRKIQNKLAQRRFRDKVREQKEETERELNNQRRAGNSYILSELVGVDQSRELSGLPWGGISIQYIVKLGKKKEQ</sequence>
<dbReference type="PANTHER" id="PTHR39607">
    <property type="entry name" value="XANTHOCILLIN BIOSYNTHESIS CLUSTER TRANSCRIPTION FACTOR XANC-RELATED"/>
    <property type="match status" value="1"/>
</dbReference>
<dbReference type="AlphaFoldDB" id="A0A2T2N0J1"/>
<evidence type="ECO:0000256" key="1">
    <source>
        <dbReference type="SAM" id="MobiDB-lite"/>
    </source>
</evidence>
<dbReference type="InterPro" id="IPR004827">
    <property type="entry name" value="bZIP"/>
</dbReference>
<feature type="compositionally biased region" description="Polar residues" evidence="1">
    <location>
        <begin position="1"/>
        <end position="26"/>
    </location>
</feature>
<dbReference type="Proteomes" id="UP000240883">
    <property type="component" value="Unassembled WGS sequence"/>
</dbReference>
<evidence type="ECO:0000313" key="3">
    <source>
        <dbReference type="EMBL" id="PSN58955.1"/>
    </source>
</evidence>
<evidence type="ECO:0000259" key="2">
    <source>
        <dbReference type="PROSITE" id="PS00036"/>
    </source>
</evidence>
<name>A0A2T2N0J1_CORCC</name>